<dbReference type="Gramene" id="TVU20564">
    <property type="protein sequence ID" value="TVU20564"/>
    <property type="gene ID" value="EJB05_36778"/>
</dbReference>
<feature type="region of interest" description="Disordered" evidence="1">
    <location>
        <begin position="88"/>
        <end position="154"/>
    </location>
</feature>
<evidence type="ECO:0000256" key="1">
    <source>
        <dbReference type="SAM" id="MobiDB-lite"/>
    </source>
</evidence>
<feature type="compositionally biased region" description="Acidic residues" evidence="1">
    <location>
        <begin position="113"/>
        <end position="137"/>
    </location>
</feature>
<gene>
    <name evidence="3" type="ORF">EJB05_36778</name>
</gene>
<organism evidence="3 4">
    <name type="scientific">Eragrostis curvula</name>
    <name type="common">weeping love grass</name>
    <dbReference type="NCBI Taxonomy" id="38414"/>
    <lineage>
        <taxon>Eukaryota</taxon>
        <taxon>Viridiplantae</taxon>
        <taxon>Streptophyta</taxon>
        <taxon>Embryophyta</taxon>
        <taxon>Tracheophyta</taxon>
        <taxon>Spermatophyta</taxon>
        <taxon>Magnoliopsida</taxon>
        <taxon>Liliopsida</taxon>
        <taxon>Poales</taxon>
        <taxon>Poaceae</taxon>
        <taxon>PACMAD clade</taxon>
        <taxon>Chloridoideae</taxon>
        <taxon>Eragrostideae</taxon>
        <taxon>Eragrostidinae</taxon>
        <taxon>Eragrostis</taxon>
    </lineage>
</organism>
<dbReference type="InterPro" id="IPR046533">
    <property type="entry name" value="DUF6598"/>
</dbReference>
<proteinExistence type="predicted"/>
<evidence type="ECO:0000259" key="2">
    <source>
        <dbReference type="Pfam" id="PF20241"/>
    </source>
</evidence>
<feature type="domain" description="DUF6598" evidence="2">
    <location>
        <begin position="250"/>
        <end position="482"/>
    </location>
</feature>
<dbReference type="PANTHER" id="PTHR33065:SF186">
    <property type="entry name" value="OS08G0134900 PROTEIN"/>
    <property type="match status" value="1"/>
</dbReference>
<dbReference type="EMBL" id="RWGY01000029">
    <property type="protein sequence ID" value="TVU20564.1"/>
    <property type="molecule type" value="Genomic_DNA"/>
</dbReference>
<feature type="compositionally biased region" description="Acidic residues" evidence="1">
    <location>
        <begin position="88"/>
        <end position="105"/>
    </location>
</feature>
<dbReference type="PANTHER" id="PTHR33065">
    <property type="entry name" value="OS07G0486400 PROTEIN"/>
    <property type="match status" value="1"/>
</dbReference>
<name>A0A5J9UAQ4_9POAL</name>
<feature type="region of interest" description="Disordered" evidence="1">
    <location>
        <begin position="1"/>
        <end position="21"/>
    </location>
</feature>
<dbReference type="Proteomes" id="UP000324897">
    <property type="component" value="Chromosome 7"/>
</dbReference>
<dbReference type="OrthoDB" id="686435at2759"/>
<dbReference type="AlphaFoldDB" id="A0A5J9UAQ4"/>
<reference evidence="3 4" key="1">
    <citation type="journal article" date="2019" name="Sci. Rep.">
        <title>A high-quality genome of Eragrostis curvula grass provides insights into Poaceae evolution and supports new strategies to enhance forage quality.</title>
        <authorList>
            <person name="Carballo J."/>
            <person name="Santos B.A.C.M."/>
            <person name="Zappacosta D."/>
            <person name="Garbus I."/>
            <person name="Selva J.P."/>
            <person name="Gallo C.A."/>
            <person name="Diaz A."/>
            <person name="Albertini E."/>
            <person name="Caccamo M."/>
            <person name="Echenique V."/>
        </authorList>
    </citation>
    <scope>NUCLEOTIDE SEQUENCE [LARGE SCALE GENOMIC DNA]</scope>
    <source>
        <strain evidence="4">cv. Victoria</strain>
        <tissue evidence="3">Leaf</tissue>
    </source>
</reference>
<comment type="caution">
    <text evidence="3">The sequence shown here is derived from an EMBL/GenBank/DDBJ whole genome shotgun (WGS) entry which is preliminary data.</text>
</comment>
<protein>
    <recommendedName>
        <fullName evidence="2">DUF6598 domain-containing protein</fullName>
    </recommendedName>
</protein>
<accession>A0A5J9UAQ4</accession>
<keyword evidence="4" id="KW-1185">Reference proteome</keyword>
<evidence type="ECO:0000313" key="3">
    <source>
        <dbReference type="EMBL" id="TVU20564.1"/>
    </source>
</evidence>
<evidence type="ECO:0000313" key="4">
    <source>
        <dbReference type="Proteomes" id="UP000324897"/>
    </source>
</evidence>
<dbReference type="Pfam" id="PF20241">
    <property type="entry name" value="DUF6598"/>
    <property type="match status" value="1"/>
</dbReference>
<sequence length="506" mass="55475">MALVISGDGDTNPVGRRTASCPTFFEPRRWDPKELTSEQRFQVRDLNELTIEESAMTVFHPHSGSSNRYYLEKDSKVVDVSYSVEDSDGILNVEDDDSSTADDDGVSSAEDYLSTDDDDGGSPTDDSDGGSSTDDDNGGLSVERYDCGSSTEDDDGCLSVEAALARDLAYWEAMEYVPEWSKEQNVVEALHIVRCQEFTEVDPKLGFAVPTRFCQFNIALFDFEKESLAGLGEPLSKLTDSQKTLLDASINIISLVVPESDVGYPISVFGTILARDDVDFKCVYLFRRSRDSPQVITSPNDTLTLTGPSRGLSATDNMFFEINLKIKGDDGDKDFSKGVIEHCGTDSCHTKAFVTRRLTSWMSTVQLVYTYVPRALEATVAIKVLKGLQSFNGVVTAWTSGNKNKIVLHDSKVAGMSTEVGADGSVDLTRCLVVVPMNQALMMAISVQDGDHEAALEFKLTLGHLDGECICKQGSCELQVMVTWTSMLMNRKHEVFEKVGSVILVV</sequence>